<comment type="similarity">
    <text evidence="2">Belongs to the bacterial phospholipase C family.</text>
</comment>
<dbReference type="InterPro" id="IPR007312">
    <property type="entry name" value="Phosphoesterase"/>
</dbReference>
<dbReference type="AlphaFoldDB" id="W9GCN2"/>
<keyword evidence="4" id="KW-0964">Secreted</keyword>
<name>W9GCN2_9MICO</name>
<dbReference type="GO" id="GO:0034480">
    <property type="term" value="F:phosphatidylcholine phospholipase C activity"/>
    <property type="evidence" value="ECO:0007669"/>
    <property type="project" value="UniProtKB-EC"/>
</dbReference>
<dbReference type="PROSITE" id="PS51318">
    <property type="entry name" value="TAT"/>
    <property type="match status" value="1"/>
</dbReference>
<keyword evidence="10" id="KW-1185">Reference proteome</keyword>
<dbReference type="Proteomes" id="UP000019489">
    <property type="component" value="Unassembled WGS sequence"/>
</dbReference>
<dbReference type="PANTHER" id="PTHR31956:SF1">
    <property type="entry name" value="NON-SPECIFIC PHOSPHOLIPASE C1"/>
    <property type="match status" value="1"/>
</dbReference>
<dbReference type="EC" id="3.1.4.3" evidence="3"/>
<organism evidence="9 10">
    <name type="scientific">Intrasporangium oryzae NRRL B-24470</name>
    <dbReference type="NCBI Taxonomy" id="1386089"/>
    <lineage>
        <taxon>Bacteria</taxon>
        <taxon>Bacillati</taxon>
        <taxon>Actinomycetota</taxon>
        <taxon>Actinomycetes</taxon>
        <taxon>Micrococcales</taxon>
        <taxon>Intrasporangiaceae</taxon>
        <taxon>Intrasporangium</taxon>
    </lineage>
</organism>
<proteinExistence type="inferred from homology"/>
<dbReference type="Pfam" id="PF04185">
    <property type="entry name" value="Phosphoesterase"/>
    <property type="match status" value="1"/>
</dbReference>
<comment type="catalytic activity">
    <reaction evidence="7">
        <text>a 1,2-diacyl-sn-glycero-3-phosphocholine + H2O = phosphocholine + a 1,2-diacyl-sn-glycerol + H(+)</text>
        <dbReference type="Rhea" id="RHEA:10604"/>
        <dbReference type="ChEBI" id="CHEBI:15377"/>
        <dbReference type="ChEBI" id="CHEBI:15378"/>
        <dbReference type="ChEBI" id="CHEBI:17815"/>
        <dbReference type="ChEBI" id="CHEBI:57643"/>
        <dbReference type="ChEBI" id="CHEBI:295975"/>
        <dbReference type="EC" id="3.1.4.3"/>
    </reaction>
    <physiologicalReaction direction="left-to-right" evidence="7">
        <dbReference type="Rhea" id="RHEA:10605"/>
    </physiologicalReaction>
</comment>
<dbReference type="CDD" id="cd16013">
    <property type="entry name" value="AcpA"/>
    <property type="match status" value="1"/>
</dbReference>
<dbReference type="EMBL" id="AWSA01000009">
    <property type="protein sequence ID" value="EWT02563.1"/>
    <property type="molecule type" value="Genomic_DNA"/>
</dbReference>
<evidence type="ECO:0000256" key="3">
    <source>
        <dbReference type="ARBA" id="ARBA00012018"/>
    </source>
</evidence>
<evidence type="ECO:0000256" key="2">
    <source>
        <dbReference type="ARBA" id="ARBA00009717"/>
    </source>
</evidence>
<dbReference type="Gene3D" id="3.40.720.10">
    <property type="entry name" value="Alkaline Phosphatase, subunit A"/>
    <property type="match status" value="2"/>
</dbReference>
<keyword evidence="5" id="KW-0378">Hydrolase</keyword>
<keyword evidence="8" id="KW-0732">Signal</keyword>
<dbReference type="InterPro" id="IPR017850">
    <property type="entry name" value="Alkaline_phosphatase_core_sf"/>
</dbReference>
<evidence type="ECO:0000313" key="9">
    <source>
        <dbReference type="EMBL" id="EWT02563.1"/>
    </source>
</evidence>
<dbReference type="PATRIC" id="fig|1386089.3.peg.1134"/>
<dbReference type="OrthoDB" id="4181857at2"/>
<protein>
    <recommendedName>
        <fullName evidence="3">phospholipase C</fullName>
        <ecNumber evidence="3">3.1.4.3</ecNumber>
    </recommendedName>
</protein>
<keyword evidence="6" id="KW-0843">Virulence</keyword>
<evidence type="ECO:0000256" key="4">
    <source>
        <dbReference type="ARBA" id="ARBA00022512"/>
    </source>
</evidence>
<feature type="signal peptide" evidence="8">
    <location>
        <begin position="1"/>
        <end position="31"/>
    </location>
</feature>
<reference evidence="9 10" key="1">
    <citation type="submission" date="2013-08" db="EMBL/GenBank/DDBJ databases">
        <title>Intrasporangium oryzae NRRL B-24470.</title>
        <authorList>
            <person name="Liu H."/>
            <person name="Wang G."/>
        </authorList>
    </citation>
    <scope>NUCLEOTIDE SEQUENCE [LARGE SCALE GENOMIC DNA]</scope>
    <source>
        <strain evidence="9 10">NRRL B-24470</strain>
    </source>
</reference>
<evidence type="ECO:0000313" key="10">
    <source>
        <dbReference type="Proteomes" id="UP000019489"/>
    </source>
</evidence>
<comment type="subcellular location">
    <subcellularLocation>
        <location evidence="1">Secreted</location>
        <location evidence="1">Cell wall</location>
    </subcellularLocation>
</comment>
<dbReference type="RefSeq" id="WP_034802654.1">
    <property type="nucleotide sequence ID" value="NZ_AWSA01000009.1"/>
</dbReference>
<dbReference type="PANTHER" id="PTHR31956">
    <property type="entry name" value="NON-SPECIFIC PHOSPHOLIPASE C4-RELATED"/>
    <property type="match status" value="1"/>
</dbReference>
<sequence>MSRSTRVAVAGGGVAALALAGAALTAGQAGALPEASATRTPIKHVVVIFGENISFDHYFATYPQAANVAGETLQGGSTPAPAFTAAPNTPRNIATLAHDDLLAPNNPNSVQPERLTPGQAVTCDQDHTYTNEQKAYNGGAMDQFVEHVSKDACKPGRFSRAGLTMDYFDGNTVTAMWNYAQKYAMSDNSYSTTFGPSSPGAINLVSGQTHGVQEYAAASVPEHPTQIIPASSDYTVRVPDANGVGTMTGDPDPVYDDCSNSSHTTSYTLAGMQPSNKNVGDLLGAKGVSWGWFQGGFAPTKPYDPATGAPAECKATHSNVAGITSTDYNPHHQPFQYYATTANPHHLAPASVAEIGHDGRANHQYDLSAFDQVVNTDQLPAVSFLKAANYQDGHADYSDPVDEQHFVVKEINAIEQSPNWKDTAIVLAYDDSDGWYDHRAATLTNASNSPDDAAWCRDAATRGVPVSGGYQDRCGPGPRQPLLVISPYARTNWVDHTQTDQTSILRFIEDNWNVGQIGDHSADAVAGPLDGLFHFPNAKAPEVLLDPLDGTVVSVDSVHGSSHN</sequence>
<evidence type="ECO:0000256" key="7">
    <source>
        <dbReference type="ARBA" id="ARBA00048421"/>
    </source>
</evidence>
<dbReference type="InterPro" id="IPR006311">
    <property type="entry name" value="TAT_signal"/>
</dbReference>
<evidence type="ECO:0000256" key="8">
    <source>
        <dbReference type="SAM" id="SignalP"/>
    </source>
</evidence>
<gene>
    <name evidence="9" type="ORF">N865_02560</name>
</gene>
<evidence type="ECO:0000256" key="5">
    <source>
        <dbReference type="ARBA" id="ARBA00022801"/>
    </source>
</evidence>
<dbReference type="STRING" id="1386089.N865_02560"/>
<accession>W9GCN2</accession>
<evidence type="ECO:0000256" key="6">
    <source>
        <dbReference type="ARBA" id="ARBA00023026"/>
    </source>
</evidence>
<evidence type="ECO:0000256" key="1">
    <source>
        <dbReference type="ARBA" id="ARBA00004191"/>
    </source>
</evidence>
<dbReference type="eggNOG" id="COG3511">
    <property type="taxonomic scope" value="Bacteria"/>
</dbReference>
<feature type="chain" id="PRO_5004924281" description="phospholipase C" evidence="8">
    <location>
        <begin position="32"/>
        <end position="564"/>
    </location>
</feature>
<keyword evidence="4" id="KW-0134">Cell wall</keyword>
<comment type="caution">
    <text evidence="9">The sequence shown here is derived from an EMBL/GenBank/DDBJ whole genome shotgun (WGS) entry which is preliminary data.</text>
</comment>